<dbReference type="Proteomes" id="UP001520878">
    <property type="component" value="Unassembled WGS sequence"/>
</dbReference>
<accession>A0ABS8G5Z0</accession>
<feature type="active site" evidence="10">
    <location>
        <position position="13"/>
    </location>
</feature>
<proteinExistence type="inferred from homology"/>
<feature type="binding site" evidence="10">
    <location>
        <begin position="96"/>
        <end position="106"/>
    </location>
    <ligand>
        <name>ATP</name>
        <dbReference type="ChEBI" id="CHEBI:30616"/>
    </ligand>
</feature>
<dbReference type="InterPro" id="IPR020568">
    <property type="entry name" value="Ribosomal_Su5_D2-typ_SF"/>
</dbReference>
<evidence type="ECO:0000313" key="13">
    <source>
        <dbReference type="EMBL" id="MCC2616022.1"/>
    </source>
</evidence>
<keyword evidence="8 10" id="KW-0414">Isoprene biosynthesis</keyword>
<comment type="function">
    <text evidence="10">Catalyzes the phosphorylation of the position 2 hydroxy group of 4-diphosphocytidyl-2C-methyl-D-erythritol.</text>
</comment>
<dbReference type="PANTHER" id="PTHR43527:SF2">
    <property type="entry name" value="4-DIPHOSPHOCYTIDYL-2-C-METHYL-D-ERYTHRITOL KINASE, CHLOROPLASTIC"/>
    <property type="match status" value="1"/>
</dbReference>
<evidence type="ECO:0000313" key="14">
    <source>
        <dbReference type="Proteomes" id="UP001520878"/>
    </source>
</evidence>
<keyword evidence="5 10" id="KW-0547">Nucleotide-binding</keyword>
<evidence type="ECO:0000259" key="11">
    <source>
        <dbReference type="Pfam" id="PF00288"/>
    </source>
</evidence>
<keyword evidence="7 10" id="KW-0067">ATP-binding</keyword>
<evidence type="ECO:0000256" key="9">
    <source>
        <dbReference type="ARBA" id="ARBA00032554"/>
    </source>
</evidence>
<dbReference type="Pfam" id="PF00288">
    <property type="entry name" value="GHMP_kinases_N"/>
    <property type="match status" value="1"/>
</dbReference>
<organism evidence="13 14">
    <name type="scientific">Fluctibacter halophilus</name>
    <dbReference type="NCBI Taxonomy" id="226011"/>
    <lineage>
        <taxon>Bacteria</taxon>
        <taxon>Pseudomonadati</taxon>
        <taxon>Pseudomonadota</taxon>
        <taxon>Gammaproteobacteria</taxon>
        <taxon>Alteromonadales</taxon>
        <taxon>Alteromonadaceae</taxon>
        <taxon>Fluctibacter</taxon>
    </lineage>
</organism>
<keyword evidence="6 10" id="KW-0418">Kinase</keyword>
<protein>
    <recommendedName>
        <fullName evidence="3 10">4-diphosphocytidyl-2-C-methyl-D-erythritol kinase</fullName>
        <shortName evidence="10">CMK</shortName>
        <ecNumber evidence="2 10">2.7.1.148</ecNumber>
    </recommendedName>
    <alternativeName>
        <fullName evidence="9 10">4-(cytidine-5'-diphospho)-2-C-methyl-D-erythritol kinase</fullName>
    </alternativeName>
</protein>
<dbReference type="RefSeq" id="WP_229158588.1">
    <property type="nucleotide sequence ID" value="NZ_JAJEWP010000001.1"/>
</dbReference>
<evidence type="ECO:0000256" key="3">
    <source>
        <dbReference type="ARBA" id="ARBA00017473"/>
    </source>
</evidence>
<dbReference type="Gene3D" id="3.30.70.890">
    <property type="entry name" value="GHMP kinase, C-terminal domain"/>
    <property type="match status" value="1"/>
</dbReference>
<comment type="pathway">
    <text evidence="10">Isoprenoid biosynthesis; isopentenyl diphosphate biosynthesis via DXP pathway; isopentenyl diphosphate from 1-deoxy-D-xylulose 5-phosphate: step 3/6.</text>
</comment>
<evidence type="ECO:0000256" key="5">
    <source>
        <dbReference type="ARBA" id="ARBA00022741"/>
    </source>
</evidence>
<dbReference type="InterPro" id="IPR014721">
    <property type="entry name" value="Ribsml_uS5_D2-typ_fold_subgr"/>
</dbReference>
<dbReference type="Gene3D" id="3.30.230.10">
    <property type="match status" value="1"/>
</dbReference>
<feature type="domain" description="GHMP kinase C-terminal" evidence="12">
    <location>
        <begin position="205"/>
        <end position="261"/>
    </location>
</feature>
<sequence>MADAMTWWPSPAKLNLFLHITGRRDDGYHTLQSLFQLLNYGDQLAFEITDDGTITLQNPIDGVASEDNLIWRAARLLQQHCDCRHGANIYLKKVLPMGGGIGGGSSNAATVLVALNTLWNCGLDDDMLAALGLQLGADVPIFVRGHTAFAEGVGEIITPVELPRNYYLVVYPGVSIATADIFGDPDLCRSTAKIRTQDYRFETTRNDCQPIALKRHPKVAKILRGLLEYAPSRMTGTGACLFGVFENENDANHALKALPEGCTGFVASGVNRSPLLNTRDNVTGA</sequence>
<dbReference type="Pfam" id="PF08544">
    <property type="entry name" value="GHMP_kinases_C"/>
    <property type="match status" value="1"/>
</dbReference>
<dbReference type="SUPFAM" id="SSF54211">
    <property type="entry name" value="Ribosomal protein S5 domain 2-like"/>
    <property type="match status" value="1"/>
</dbReference>
<dbReference type="PANTHER" id="PTHR43527">
    <property type="entry name" value="4-DIPHOSPHOCYTIDYL-2-C-METHYL-D-ERYTHRITOL KINASE, CHLOROPLASTIC"/>
    <property type="match status" value="1"/>
</dbReference>
<name>A0ABS8G5Z0_9ALTE</name>
<dbReference type="InterPro" id="IPR036554">
    <property type="entry name" value="GHMP_kinase_C_sf"/>
</dbReference>
<gene>
    <name evidence="10 13" type="primary">ispE</name>
    <name evidence="13" type="ORF">LJ739_07190</name>
</gene>
<dbReference type="NCBIfam" id="NF011202">
    <property type="entry name" value="PRK14608.1"/>
    <property type="match status" value="1"/>
</dbReference>
<feature type="active site" evidence="10">
    <location>
        <position position="138"/>
    </location>
</feature>
<evidence type="ECO:0000256" key="4">
    <source>
        <dbReference type="ARBA" id="ARBA00022679"/>
    </source>
</evidence>
<dbReference type="InterPro" id="IPR004424">
    <property type="entry name" value="IspE"/>
</dbReference>
<dbReference type="InterPro" id="IPR006204">
    <property type="entry name" value="GHMP_kinase_N_dom"/>
</dbReference>
<keyword evidence="4 10" id="KW-0808">Transferase</keyword>
<evidence type="ECO:0000256" key="10">
    <source>
        <dbReference type="HAMAP-Rule" id="MF_00061"/>
    </source>
</evidence>
<dbReference type="EC" id="2.7.1.148" evidence="2 10"/>
<comment type="similarity">
    <text evidence="1 10">Belongs to the GHMP kinase family. IspE subfamily.</text>
</comment>
<keyword evidence="14" id="KW-1185">Reference proteome</keyword>
<dbReference type="GO" id="GO:0050515">
    <property type="term" value="F:4-(cytidine 5'-diphospho)-2-C-methyl-D-erythritol kinase activity"/>
    <property type="evidence" value="ECO:0007669"/>
    <property type="project" value="UniProtKB-EC"/>
</dbReference>
<evidence type="ECO:0000256" key="8">
    <source>
        <dbReference type="ARBA" id="ARBA00023229"/>
    </source>
</evidence>
<comment type="caution">
    <text evidence="13">The sequence shown here is derived from an EMBL/GenBank/DDBJ whole genome shotgun (WGS) entry which is preliminary data.</text>
</comment>
<feature type="domain" description="GHMP kinase N-terminal" evidence="11">
    <location>
        <begin position="68"/>
        <end position="145"/>
    </location>
</feature>
<evidence type="ECO:0000256" key="6">
    <source>
        <dbReference type="ARBA" id="ARBA00022777"/>
    </source>
</evidence>
<evidence type="ECO:0000259" key="12">
    <source>
        <dbReference type="Pfam" id="PF08544"/>
    </source>
</evidence>
<evidence type="ECO:0000256" key="1">
    <source>
        <dbReference type="ARBA" id="ARBA00009684"/>
    </source>
</evidence>
<evidence type="ECO:0000256" key="7">
    <source>
        <dbReference type="ARBA" id="ARBA00022840"/>
    </source>
</evidence>
<comment type="catalytic activity">
    <reaction evidence="10">
        <text>4-CDP-2-C-methyl-D-erythritol + ATP = 4-CDP-2-C-methyl-D-erythritol 2-phosphate + ADP + H(+)</text>
        <dbReference type="Rhea" id="RHEA:18437"/>
        <dbReference type="ChEBI" id="CHEBI:15378"/>
        <dbReference type="ChEBI" id="CHEBI:30616"/>
        <dbReference type="ChEBI" id="CHEBI:57823"/>
        <dbReference type="ChEBI" id="CHEBI:57919"/>
        <dbReference type="ChEBI" id="CHEBI:456216"/>
        <dbReference type="EC" id="2.7.1.148"/>
    </reaction>
</comment>
<dbReference type="PIRSF" id="PIRSF010376">
    <property type="entry name" value="IspE"/>
    <property type="match status" value="1"/>
</dbReference>
<dbReference type="HAMAP" id="MF_00061">
    <property type="entry name" value="IspE"/>
    <property type="match status" value="1"/>
</dbReference>
<dbReference type="NCBIfam" id="TIGR00154">
    <property type="entry name" value="ispE"/>
    <property type="match status" value="1"/>
</dbReference>
<dbReference type="InterPro" id="IPR013750">
    <property type="entry name" value="GHMP_kinase_C_dom"/>
</dbReference>
<reference evidence="13 14" key="1">
    <citation type="submission" date="2021-10" db="EMBL/GenBank/DDBJ databases">
        <title>Draft genome of Aestuariibacter halophilus JC2043.</title>
        <authorList>
            <person name="Emsley S.A."/>
            <person name="Pfannmuller K.M."/>
            <person name="Ushijima B."/>
            <person name="Saw J.H."/>
            <person name="Videau P."/>
        </authorList>
    </citation>
    <scope>NUCLEOTIDE SEQUENCE [LARGE SCALE GENOMIC DNA]</scope>
    <source>
        <strain evidence="13 14">JC2043</strain>
    </source>
</reference>
<evidence type="ECO:0000256" key="2">
    <source>
        <dbReference type="ARBA" id="ARBA00012052"/>
    </source>
</evidence>
<dbReference type="EMBL" id="JAJEWP010000001">
    <property type="protein sequence ID" value="MCC2616022.1"/>
    <property type="molecule type" value="Genomic_DNA"/>
</dbReference>
<dbReference type="SUPFAM" id="SSF55060">
    <property type="entry name" value="GHMP Kinase, C-terminal domain"/>
    <property type="match status" value="1"/>
</dbReference>